<keyword evidence="6" id="KW-1185">Reference proteome</keyword>
<dbReference type="CDD" id="cd00051">
    <property type="entry name" value="EFh"/>
    <property type="match status" value="1"/>
</dbReference>
<dbReference type="PROSITE" id="PS50222">
    <property type="entry name" value="EF_HAND_2"/>
    <property type="match status" value="1"/>
</dbReference>
<dbReference type="SUPFAM" id="SSF47473">
    <property type="entry name" value="EF-hand"/>
    <property type="match status" value="1"/>
</dbReference>
<feature type="signal peptide" evidence="1">
    <location>
        <begin position="1"/>
        <end position="23"/>
    </location>
</feature>
<evidence type="ECO:0000259" key="2">
    <source>
        <dbReference type="PROSITE" id="PS50222"/>
    </source>
</evidence>
<dbReference type="OrthoDB" id="6315424at2"/>
<accession>A0A2K4X6T5</accession>
<proteinExistence type="predicted"/>
<gene>
    <name evidence="4" type="ORF">PCAR9_A20476</name>
    <name evidence="3" type="ORF">PCARR_a0551</name>
</gene>
<evidence type="ECO:0000256" key="1">
    <source>
        <dbReference type="SAM" id="SignalP"/>
    </source>
</evidence>
<evidence type="ECO:0000313" key="6">
    <source>
        <dbReference type="Proteomes" id="UP000615003"/>
    </source>
</evidence>
<dbReference type="EMBL" id="LT965928">
    <property type="protein sequence ID" value="SOU40046.1"/>
    <property type="molecule type" value="Genomic_DNA"/>
</dbReference>
<dbReference type="Proteomes" id="UP000615003">
    <property type="component" value="Unassembled WGS sequence"/>
</dbReference>
<dbReference type="AlphaFoldDB" id="A0A2K4X6T5"/>
<keyword evidence="1" id="KW-0732">Signal</keyword>
<dbReference type="RefSeq" id="WP_058547157.1">
    <property type="nucleotide sequence ID" value="NZ_AQGW01000018.1"/>
</dbReference>
<evidence type="ECO:0000313" key="3">
    <source>
        <dbReference type="EMBL" id="MBE0382254.1"/>
    </source>
</evidence>
<feature type="chain" id="PRO_5014371138" evidence="1">
    <location>
        <begin position="24"/>
        <end position="77"/>
    </location>
</feature>
<reference evidence="4 5" key="2">
    <citation type="submission" date="2017-11" db="EMBL/GenBank/DDBJ databases">
        <authorList>
            <person name="Han C.G."/>
        </authorList>
    </citation>
    <scope>NUCLEOTIDE SEQUENCE [LARGE SCALE GENOMIC DNA]</scope>
    <source>
        <strain evidence="5">ATCC 43555</strain>
        <strain evidence="4">ATCC43555</strain>
    </source>
</reference>
<dbReference type="InterPro" id="IPR002048">
    <property type="entry name" value="EF_hand_dom"/>
</dbReference>
<feature type="domain" description="EF-hand" evidence="2">
    <location>
        <begin position="47"/>
        <end position="77"/>
    </location>
</feature>
<name>A0A2K4X6T5_PSEVC</name>
<sequence>MNNRFLVISSLAALGFLSASALAMDVQATFNELDKDSNGTLSEAEAGEDAVLHENFSQIDTNQDGQLSLNEFKKFIQ</sequence>
<dbReference type="InterPro" id="IPR011992">
    <property type="entry name" value="EF-hand-dom_pair"/>
</dbReference>
<evidence type="ECO:0000313" key="5">
    <source>
        <dbReference type="Proteomes" id="UP000238288"/>
    </source>
</evidence>
<dbReference type="Proteomes" id="UP000238288">
    <property type="component" value="Chromosome PCAR9a"/>
</dbReference>
<dbReference type="Pfam" id="PF13202">
    <property type="entry name" value="EF-hand_5"/>
    <property type="match status" value="2"/>
</dbReference>
<dbReference type="GO" id="GO:0005509">
    <property type="term" value="F:calcium ion binding"/>
    <property type="evidence" value="ECO:0007669"/>
    <property type="project" value="InterPro"/>
</dbReference>
<dbReference type="PROSITE" id="PS00018">
    <property type="entry name" value="EF_HAND_1"/>
    <property type="match status" value="1"/>
</dbReference>
<protein>
    <submittedName>
        <fullName evidence="4">Cag pathogenicity island protein Cag25</fullName>
    </submittedName>
</protein>
<dbReference type="GeneID" id="93662688"/>
<dbReference type="InterPro" id="IPR018247">
    <property type="entry name" value="EF_Hand_1_Ca_BS"/>
</dbReference>
<dbReference type="Gene3D" id="1.10.238.10">
    <property type="entry name" value="EF-hand"/>
    <property type="match status" value="1"/>
</dbReference>
<evidence type="ECO:0000313" key="4">
    <source>
        <dbReference type="EMBL" id="SOU40046.1"/>
    </source>
</evidence>
<organism evidence="4 5">
    <name type="scientific">Pseudoalteromonas carrageenovora IAM 12662</name>
    <dbReference type="NCBI Taxonomy" id="1314868"/>
    <lineage>
        <taxon>Bacteria</taxon>
        <taxon>Pseudomonadati</taxon>
        <taxon>Pseudomonadota</taxon>
        <taxon>Gammaproteobacteria</taxon>
        <taxon>Alteromonadales</taxon>
        <taxon>Pseudoalteromonadaceae</taxon>
        <taxon>Pseudoalteromonas</taxon>
    </lineage>
</organism>
<dbReference type="EMBL" id="AQGW01000018">
    <property type="protein sequence ID" value="MBE0382254.1"/>
    <property type="molecule type" value="Genomic_DNA"/>
</dbReference>
<reference evidence="3 6" key="1">
    <citation type="submission" date="2015-06" db="EMBL/GenBank/DDBJ databases">
        <title>Genome sequence of Pseudoalteromonas carrageenovora.</title>
        <authorList>
            <person name="Xie B.-B."/>
            <person name="Rong J.-C."/>
            <person name="Qin Q.-L."/>
            <person name="Zhang Y.-Z."/>
        </authorList>
    </citation>
    <scope>NUCLEOTIDE SEQUENCE [LARGE SCALE GENOMIC DNA]</scope>
    <source>
        <strain evidence="3 6">IAM 12662</strain>
    </source>
</reference>